<protein>
    <submittedName>
        <fullName evidence="1">Uncharacterized protein</fullName>
    </submittedName>
</protein>
<name>A0A517Q9R2_9PLAN</name>
<reference evidence="1 2" key="1">
    <citation type="submission" date="2019-03" db="EMBL/GenBank/DDBJ databases">
        <title>Deep-cultivation of Planctomycetes and their phenomic and genomic characterization uncovers novel biology.</title>
        <authorList>
            <person name="Wiegand S."/>
            <person name="Jogler M."/>
            <person name="Boedeker C."/>
            <person name="Pinto D."/>
            <person name="Vollmers J."/>
            <person name="Rivas-Marin E."/>
            <person name="Kohn T."/>
            <person name="Peeters S.H."/>
            <person name="Heuer A."/>
            <person name="Rast P."/>
            <person name="Oberbeckmann S."/>
            <person name="Bunk B."/>
            <person name="Jeske O."/>
            <person name="Meyerdierks A."/>
            <person name="Storesund J.E."/>
            <person name="Kallscheuer N."/>
            <person name="Luecker S."/>
            <person name="Lage O.M."/>
            <person name="Pohl T."/>
            <person name="Merkel B.J."/>
            <person name="Hornburger P."/>
            <person name="Mueller R.-W."/>
            <person name="Bruemmer F."/>
            <person name="Labrenz M."/>
            <person name="Spormann A.M."/>
            <person name="Op den Camp H."/>
            <person name="Overmann J."/>
            <person name="Amann R."/>
            <person name="Jetten M.S.M."/>
            <person name="Mascher T."/>
            <person name="Medema M.H."/>
            <person name="Devos D.P."/>
            <person name="Kaster A.-K."/>
            <person name="Ovreas L."/>
            <person name="Rohde M."/>
            <person name="Galperin M.Y."/>
            <person name="Jogler C."/>
        </authorList>
    </citation>
    <scope>NUCLEOTIDE SEQUENCE [LARGE SCALE GENOMIC DNA]</scope>
    <source>
        <strain evidence="1 2">Enr10</strain>
    </source>
</reference>
<keyword evidence="2" id="KW-1185">Reference proteome</keyword>
<gene>
    <name evidence="1" type="ORF">Enr10x_36730</name>
</gene>
<evidence type="ECO:0000313" key="2">
    <source>
        <dbReference type="Proteomes" id="UP000315647"/>
    </source>
</evidence>
<evidence type="ECO:0000313" key="1">
    <source>
        <dbReference type="EMBL" id="QDT28331.1"/>
    </source>
</evidence>
<organism evidence="1 2">
    <name type="scientific">Gimesia panareensis</name>
    <dbReference type="NCBI Taxonomy" id="2527978"/>
    <lineage>
        <taxon>Bacteria</taxon>
        <taxon>Pseudomonadati</taxon>
        <taxon>Planctomycetota</taxon>
        <taxon>Planctomycetia</taxon>
        <taxon>Planctomycetales</taxon>
        <taxon>Planctomycetaceae</taxon>
        <taxon>Gimesia</taxon>
    </lineage>
</organism>
<proteinExistence type="predicted"/>
<dbReference type="EMBL" id="CP037421">
    <property type="protein sequence ID" value="QDT28331.1"/>
    <property type="molecule type" value="Genomic_DNA"/>
</dbReference>
<sequence>MNITFGDHVRVLSTPETDERRLAGKSGQVYGETTPSVTGVEVIGETREDYAINVFIEDLDSAFWFAPDLLELIDHAAGTEIIIGNLKAVRRADGSWEESEISPTIKWWQFWR</sequence>
<dbReference type="Proteomes" id="UP000315647">
    <property type="component" value="Chromosome"/>
</dbReference>
<dbReference type="RefSeq" id="WP_145450856.1">
    <property type="nucleotide sequence ID" value="NZ_CP037421.1"/>
</dbReference>
<dbReference type="AlphaFoldDB" id="A0A517Q9R2"/>
<accession>A0A517Q9R2</accession>